<dbReference type="GO" id="GO:0043161">
    <property type="term" value="P:proteasome-mediated ubiquitin-dependent protein catabolic process"/>
    <property type="evidence" value="ECO:0007669"/>
    <property type="project" value="InterPro"/>
</dbReference>
<dbReference type="InterPro" id="IPR025305">
    <property type="entry name" value="UCH_repeat_domain"/>
</dbReference>
<keyword evidence="10" id="KW-1185">Reference proteome</keyword>
<name>A0A6G1GHV2_9PEZI</name>
<dbReference type="PANTHER" id="PTHR43982:SF6">
    <property type="entry name" value="UBIQUITIN CARBOXYL-TERMINAL HYDROLASE 2-RELATED"/>
    <property type="match status" value="1"/>
</dbReference>
<dbReference type="RefSeq" id="XP_033539289.1">
    <property type="nucleotide sequence ID" value="XM_033674780.1"/>
</dbReference>
<proteinExistence type="predicted"/>
<reference evidence="11" key="2">
    <citation type="submission" date="2020-04" db="EMBL/GenBank/DDBJ databases">
        <authorList>
            <consortium name="NCBI Genome Project"/>
        </authorList>
    </citation>
    <scope>NUCLEOTIDE SEQUENCE</scope>
    <source>
        <strain evidence="11">CBS 781.70</strain>
    </source>
</reference>
<gene>
    <name evidence="9 11" type="ORF">P152DRAFT_25928</name>
</gene>
<keyword evidence="6" id="KW-0788">Thiol protease</keyword>
<dbReference type="GeneID" id="54415350"/>
<dbReference type="GO" id="GO:0004843">
    <property type="term" value="F:cysteine-type deubiquitinase activity"/>
    <property type="evidence" value="ECO:0007669"/>
    <property type="project" value="UniProtKB-EC"/>
</dbReference>
<dbReference type="GO" id="GO:0061136">
    <property type="term" value="P:regulation of proteasomal protein catabolic process"/>
    <property type="evidence" value="ECO:0007669"/>
    <property type="project" value="TreeGrafter"/>
</dbReference>
<dbReference type="InterPro" id="IPR018200">
    <property type="entry name" value="USP_CS"/>
</dbReference>
<comment type="catalytic activity">
    <reaction evidence="1">
        <text>Thiol-dependent hydrolysis of ester, thioester, amide, peptide and isopeptide bonds formed by the C-terminal Gly of ubiquitin (a 76-residue protein attached to proteins as an intracellular targeting signal).</text>
        <dbReference type="EC" id="3.4.19.12"/>
    </reaction>
</comment>
<evidence type="ECO:0000259" key="8">
    <source>
        <dbReference type="PROSITE" id="PS50235"/>
    </source>
</evidence>
<evidence type="ECO:0000256" key="6">
    <source>
        <dbReference type="ARBA" id="ARBA00022807"/>
    </source>
</evidence>
<dbReference type="InterPro" id="IPR038765">
    <property type="entry name" value="Papain-like_cys_pep_sf"/>
</dbReference>
<evidence type="ECO:0000256" key="3">
    <source>
        <dbReference type="ARBA" id="ARBA00022670"/>
    </source>
</evidence>
<dbReference type="Pfam" id="PF00443">
    <property type="entry name" value="UCH"/>
    <property type="match status" value="1"/>
</dbReference>
<dbReference type="EMBL" id="ML975149">
    <property type="protein sequence ID" value="KAF1817658.1"/>
    <property type="molecule type" value="Genomic_DNA"/>
</dbReference>
<dbReference type="OrthoDB" id="2420415at2759"/>
<keyword evidence="4" id="KW-0833">Ubl conjugation pathway</keyword>
<dbReference type="PROSITE" id="PS00972">
    <property type="entry name" value="USP_1"/>
    <property type="match status" value="1"/>
</dbReference>
<evidence type="ECO:0000256" key="2">
    <source>
        <dbReference type="ARBA" id="ARBA00012759"/>
    </source>
</evidence>
<evidence type="ECO:0000256" key="1">
    <source>
        <dbReference type="ARBA" id="ARBA00000707"/>
    </source>
</evidence>
<evidence type="ECO:0000313" key="11">
    <source>
        <dbReference type="RefSeq" id="XP_033539289.1"/>
    </source>
</evidence>
<feature type="domain" description="USP" evidence="8">
    <location>
        <begin position="651"/>
        <end position="726"/>
    </location>
</feature>
<dbReference type="EC" id="3.4.19.12" evidence="2"/>
<accession>A0A6G1GHV2</accession>
<dbReference type="InterPro" id="IPR001394">
    <property type="entry name" value="Peptidase_C19_UCH"/>
</dbReference>
<reference evidence="11" key="3">
    <citation type="submission" date="2025-04" db="UniProtKB">
        <authorList>
            <consortium name="RefSeq"/>
        </authorList>
    </citation>
    <scope>IDENTIFICATION</scope>
    <source>
        <strain evidence="11">CBS 781.70</strain>
    </source>
</reference>
<dbReference type="Proteomes" id="UP000504638">
    <property type="component" value="Unplaced"/>
</dbReference>
<evidence type="ECO:0000256" key="5">
    <source>
        <dbReference type="ARBA" id="ARBA00022801"/>
    </source>
</evidence>
<evidence type="ECO:0000256" key="7">
    <source>
        <dbReference type="SAM" id="MobiDB-lite"/>
    </source>
</evidence>
<dbReference type="PROSITE" id="PS50235">
    <property type="entry name" value="USP_3"/>
    <property type="match status" value="1"/>
</dbReference>
<evidence type="ECO:0000256" key="4">
    <source>
        <dbReference type="ARBA" id="ARBA00022786"/>
    </source>
</evidence>
<evidence type="ECO:0000313" key="9">
    <source>
        <dbReference type="EMBL" id="KAF1817658.1"/>
    </source>
</evidence>
<keyword evidence="3" id="KW-0645">Protease</keyword>
<dbReference type="SUPFAM" id="SSF54001">
    <property type="entry name" value="Cysteine proteinases"/>
    <property type="match status" value="1"/>
</dbReference>
<dbReference type="GO" id="GO:0070628">
    <property type="term" value="F:proteasome binding"/>
    <property type="evidence" value="ECO:0007669"/>
    <property type="project" value="TreeGrafter"/>
</dbReference>
<keyword evidence="5" id="KW-0378">Hydrolase</keyword>
<feature type="region of interest" description="Disordered" evidence="7">
    <location>
        <begin position="691"/>
        <end position="726"/>
    </location>
</feature>
<reference evidence="9 11" key="1">
    <citation type="submission" date="2020-01" db="EMBL/GenBank/DDBJ databases">
        <authorList>
            <consortium name="DOE Joint Genome Institute"/>
            <person name="Haridas S."/>
            <person name="Albert R."/>
            <person name="Binder M."/>
            <person name="Bloem J."/>
            <person name="Labutti K."/>
            <person name="Salamov A."/>
            <person name="Andreopoulos B."/>
            <person name="Baker S.E."/>
            <person name="Barry K."/>
            <person name="Bills G."/>
            <person name="Bluhm B.H."/>
            <person name="Cannon C."/>
            <person name="Castanera R."/>
            <person name="Culley D.E."/>
            <person name="Daum C."/>
            <person name="Ezra D."/>
            <person name="Gonzalez J.B."/>
            <person name="Henrissat B."/>
            <person name="Kuo A."/>
            <person name="Liang C."/>
            <person name="Lipzen A."/>
            <person name="Lutzoni F."/>
            <person name="Magnuson J."/>
            <person name="Mondo S."/>
            <person name="Nolan M."/>
            <person name="Ohm R."/>
            <person name="Pangilinan J."/>
            <person name="Park H.-J."/>
            <person name="Ramirez L."/>
            <person name="Alfaro M."/>
            <person name="Sun H."/>
            <person name="Tritt A."/>
            <person name="Yoshinaga Y."/>
            <person name="Zwiers L.-H."/>
            <person name="Turgeon B.G."/>
            <person name="Goodwin S.B."/>
            <person name="Spatafora J.W."/>
            <person name="Crous P.W."/>
            <person name="Grigoriev I.V."/>
        </authorList>
    </citation>
    <scope>NUCLEOTIDE SEQUENCE</scope>
    <source>
        <strain evidence="9 11">CBS 781.70</strain>
    </source>
</reference>
<evidence type="ECO:0000313" key="10">
    <source>
        <dbReference type="Proteomes" id="UP000504638"/>
    </source>
</evidence>
<organism evidence="9">
    <name type="scientific">Eremomyces bilateralis CBS 781.70</name>
    <dbReference type="NCBI Taxonomy" id="1392243"/>
    <lineage>
        <taxon>Eukaryota</taxon>
        <taxon>Fungi</taxon>
        <taxon>Dikarya</taxon>
        <taxon>Ascomycota</taxon>
        <taxon>Pezizomycotina</taxon>
        <taxon>Dothideomycetes</taxon>
        <taxon>Dothideomycetes incertae sedis</taxon>
        <taxon>Eremomycetales</taxon>
        <taxon>Eremomycetaceae</taxon>
        <taxon>Eremomyces</taxon>
    </lineage>
</organism>
<dbReference type="Gene3D" id="3.90.70.10">
    <property type="entry name" value="Cysteine proteinases"/>
    <property type="match status" value="1"/>
</dbReference>
<dbReference type="InterPro" id="IPR028889">
    <property type="entry name" value="USP"/>
</dbReference>
<dbReference type="InterPro" id="IPR044635">
    <property type="entry name" value="UBP14-like"/>
</dbReference>
<dbReference type="Pfam" id="PF13446">
    <property type="entry name" value="RPT"/>
    <property type="match status" value="1"/>
</dbReference>
<protein>
    <recommendedName>
        <fullName evidence="2">ubiquitinyl hydrolase 1</fullName>
        <ecNumber evidence="2">3.4.19.12</ecNumber>
    </recommendedName>
</protein>
<sequence length="726" mass="82779">MAQPLVMSTAGKTSPRILEDLLRYDPRLEERAERNILASLPHRFDPQASTRKPAIPQGSCSHILILKADESVLPNTDTVAWEEGTRLKVATICSRCRYHFDLFVQHKRQGVGQPCGTGKGEPLHHFACRGISHGEYIDPTDLTADPRTPSSSTFDFICQFEQCQMVLKVLSRPPAILPEDYRLLMDGDRLDARHRAVLKEHRDVKPQPIPAMVLATLRVYIGNALNPDWLPRTIPFTHKTFLALFGTDTQTFLHRLGFTPTAEDHPDGLGRWIPPIPTDSEDVWRRPDKRTYLQDVYQELGIVLWDCKPHEREEVASRMEIYPLVTKVNAVSSIESILSCAGYEKKPGARATRSTRSDEEDHPHYASLGAVADFSDNLILFAWKTQSFFDKLDHAYYLDCLRGIAQGRGSEALSVEVALADSRGVYDRKTIDNAFRCLGIDPQKGPTLTGEQILNHYNVRYQDVGERTRMDMREMRKILAHVFDLQCLSDSSDELLDTYEACLRFLEADDSYSDEFIQVAYQTKVKTRDSSEDRKGEADREVTRARHALKIIAERRHSDALMAFVTAEIDDDDVTQAFNFFNIKERDGYIDPEMIDMYALTHQQDNPFNWNEIERHRKSLVRHIARKFPSGRRYSYLQSHSPESDPKDHPVGLRNIGNTCYLASVLQFLYSIRPFRDVILTFPGNVDDNVNVQSSQQSGNAPSVNSQRRGTPGGTWGNRWARRSRP</sequence>
<dbReference type="PANTHER" id="PTHR43982">
    <property type="entry name" value="UBIQUITIN CARBOXYL-TERMINAL HYDROLASE"/>
    <property type="match status" value="1"/>
</dbReference>
<dbReference type="AlphaFoldDB" id="A0A6G1GHV2"/>
<dbReference type="GO" id="GO:0016579">
    <property type="term" value="P:protein deubiquitination"/>
    <property type="evidence" value="ECO:0007669"/>
    <property type="project" value="InterPro"/>
</dbReference>
<feature type="compositionally biased region" description="Polar residues" evidence="7">
    <location>
        <begin position="691"/>
        <end position="709"/>
    </location>
</feature>